<dbReference type="RefSeq" id="WP_331283245.1">
    <property type="nucleotide sequence ID" value="NZ_JAMZFT010000001.1"/>
</dbReference>
<dbReference type="InterPro" id="IPR016039">
    <property type="entry name" value="Thiolase-like"/>
</dbReference>
<dbReference type="InterPro" id="IPR002155">
    <property type="entry name" value="Thiolase"/>
</dbReference>
<name>A0A9J6PH74_9PROT</name>
<sequence length="406" mass="42869">MSTGGDGQNMTQSVAIIGAAATPVGKFQSKPDSDLHVLEHELLAGLVVDAIAQAGVAKDDVNSLILAQCRPYTLQKYFSTFMAHYLRLPCDGSVMEVLGNGMTGGIALEQAIRDVESGRSRVALALGVNFESATPSGEHMNSSMRATGDVDFHVPFGLTPIAWYAMDAMRYIHEHGSSRAELASVAVKNRAHAALNPLAQYRDPITLEEVLAQRPIVEPLGLYEVPPRGDGAVCIVVASEDVARASGQPYVRVRGRGFHHEGAHQISEQPNDMIALGALRAASRTAYDMAGVGPADLAFAELYAPCTIVEVLATEAMGLVPRGQGGRQAAEGQTALGGRIPVSTSGSLMSRGHPAYVTPLYNTVEAFEQLMGRAGDRQVKGAAIGATSAELGNYNAALVHILEAVR</sequence>
<feature type="domain" description="Thiolase N-terminal" evidence="1">
    <location>
        <begin position="14"/>
        <end position="205"/>
    </location>
</feature>
<dbReference type="EMBL" id="JAMZFT010000001">
    <property type="protein sequence ID" value="MCP1335442.1"/>
    <property type="molecule type" value="Genomic_DNA"/>
</dbReference>
<keyword evidence="4" id="KW-1185">Reference proteome</keyword>
<dbReference type="PIRSF" id="PIRSF000429">
    <property type="entry name" value="Ac-CoA_Ac_transf"/>
    <property type="match status" value="1"/>
</dbReference>
<proteinExistence type="predicted"/>
<dbReference type="PANTHER" id="PTHR42870">
    <property type="entry name" value="ACETYL-COA C-ACETYLTRANSFERASE"/>
    <property type="match status" value="1"/>
</dbReference>
<dbReference type="AlphaFoldDB" id="A0A9J6PH74"/>
<dbReference type="Pfam" id="PF22691">
    <property type="entry name" value="Thiolase_C_1"/>
    <property type="match status" value="1"/>
</dbReference>
<protein>
    <submittedName>
        <fullName evidence="3">Thiolase family protein</fullName>
    </submittedName>
</protein>
<dbReference type="InterPro" id="IPR055140">
    <property type="entry name" value="Thiolase_C_2"/>
</dbReference>
<comment type="caution">
    <text evidence="3">The sequence shown here is derived from an EMBL/GenBank/DDBJ whole genome shotgun (WGS) entry which is preliminary data.</text>
</comment>
<dbReference type="PANTHER" id="PTHR42870:SF1">
    <property type="entry name" value="NON-SPECIFIC LIPID-TRANSFER PROTEIN-LIKE 2"/>
    <property type="match status" value="1"/>
</dbReference>
<gene>
    <name evidence="3" type="ORF">NJQ99_03375</name>
</gene>
<dbReference type="CDD" id="cd00829">
    <property type="entry name" value="SCP-x_thiolase"/>
    <property type="match status" value="1"/>
</dbReference>
<dbReference type="SUPFAM" id="SSF53901">
    <property type="entry name" value="Thiolase-like"/>
    <property type="match status" value="2"/>
</dbReference>
<dbReference type="Pfam" id="PF00108">
    <property type="entry name" value="Thiolase_N"/>
    <property type="match status" value="1"/>
</dbReference>
<dbReference type="GO" id="GO:0003988">
    <property type="term" value="F:acetyl-CoA C-acyltransferase activity"/>
    <property type="evidence" value="ECO:0007669"/>
    <property type="project" value="UniProtKB-ARBA"/>
</dbReference>
<dbReference type="Gene3D" id="3.40.47.10">
    <property type="match status" value="1"/>
</dbReference>
<dbReference type="InterPro" id="IPR020616">
    <property type="entry name" value="Thiolase_N"/>
</dbReference>
<organism evidence="3 4">
    <name type="scientific">Futiania mangrovi</name>
    <dbReference type="NCBI Taxonomy" id="2959716"/>
    <lineage>
        <taxon>Bacteria</taxon>
        <taxon>Pseudomonadati</taxon>
        <taxon>Pseudomonadota</taxon>
        <taxon>Alphaproteobacteria</taxon>
        <taxon>Futianiales</taxon>
        <taxon>Futianiaceae</taxon>
        <taxon>Futiania</taxon>
    </lineage>
</organism>
<evidence type="ECO:0000313" key="4">
    <source>
        <dbReference type="Proteomes" id="UP001055804"/>
    </source>
</evidence>
<accession>A0A9J6PH74</accession>
<feature type="domain" description="Thiolase C-terminal" evidence="2">
    <location>
        <begin position="264"/>
        <end position="403"/>
    </location>
</feature>
<evidence type="ECO:0000259" key="2">
    <source>
        <dbReference type="Pfam" id="PF22691"/>
    </source>
</evidence>
<evidence type="ECO:0000259" key="1">
    <source>
        <dbReference type="Pfam" id="PF00108"/>
    </source>
</evidence>
<evidence type="ECO:0000313" key="3">
    <source>
        <dbReference type="EMBL" id="MCP1335442.1"/>
    </source>
</evidence>
<reference evidence="3" key="1">
    <citation type="submission" date="2022-06" db="EMBL/GenBank/DDBJ databases">
        <title>Isolation and Genomics of Futiania mangrovii gen. nov., sp. nov., a Rare and Metabolically-versatile member in the Class Alphaproteobacteria.</title>
        <authorList>
            <person name="Liu L."/>
            <person name="Huang W.-C."/>
            <person name="Pan J."/>
            <person name="Li J."/>
            <person name="Huang Y."/>
            <person name="Du H."/>
            <person name="Liu Y."/>
            <person name="Li M."/>
        </authorList>
    </citation>
    <scope>NUCLEOTIDE SEQUENCE</scope>
    <source>
        <strain evidence="3">FT118</strain>
    </source>
</reference>
<dbReference type="Proteomes" id="UP001055804">
    <property type="component" value="Unassembled WGS sequence"/>
</dbReference>